<proteinExistence type="predicted"/>
<accession>D1BJC6</accession>
<dbReference type="AlphaFoldDB" id="D1BJC6"/>
<dbReference type="RefSeq" id="WP_012867389.1">
    <property type="nucleotide sequence ID" value="NC_013521.1"/>
</dbReference>
<dbReference type="STRING" id="446469.Sked_24060"/>
<evidence type="ECO:0000313" key="1">
    <source>
        <dbReference type="EMBL" id="ACZ22320.1"/>
    </source>
</evidence>
<dbReference type="eggNOG" id="COG1595">
    <property type="taxonomic scope" value="Bacteria"/>
</dbReference>
<dbReference type="SUPFAM" id="SSF88659">
    <property type="entry name" value="Sigma3 and sigma4 domains of RNA polymerase sigma factors"/>
    <property type="match status" value="1"/>
</dbReference>
<organism evidence="1 2">
    <name type="scientific">Sanguibacter keddieii (strain ATCC 51767 / DSM 10542 / NCFB 3025 / ST-74)</name>
    <dbReference type="NCBI Taxonomy" id="446469"/>
    <lineage>
        <taxon>Bacteria</taxon>
        <taxon>Bacillati</taxon>
        <taxon>Actinomycetota</taxon>
        <taxon>Actinomycetes</taxon>
        <taxon>Micrococcales</taxon>
        <taxon>Sanguibacteraceae</taxon>
        <taxon>Sanguibacter</taxon>
    </lineage>
</organism>
<name>D1BJC6_SANKS</name>
<dbReference type="EMBL" id="CP001819">
    <property type="protein sequence ID" value="ACZ22320.1"/>
    <property type="molecule type" value="Genomic_DNA"/>
</dbReference>
<dbReference type="Proteomes" id="UP000000322">
    <property type="component" value="Chromosome"/>
</dbReference>
<dbReference type="KEGG" id="ske:Sked_24060"/>
<reference evidence="1 2" key="1">
    <citation type="journal article" date="2009" name="Stand. Genomic Sci.">
        <title>Complete genome sequence of Sanguibacter keddieii type strain (ST-74).</title>
        <authorList>
            <person name="Ivanova N."/>
            <person name="Sikorski J."/>
            <person name="Sims D."/>
            <person name="Brettin T."/>
            <person name="Detter J.C."/>
            <person name="Han C."/>
            <person name="Lapidus A."/>
            <person name="Copeland A."/>
            <person name="Glavina Del Rio T."/>
            <person name="Nolan M."/>
            <person name="Chen F."/>
            <person name="Lucas S."/>
            <person name="Tice H."/>
            <person name="Cheng J.F."/>
            <person name="Bruce D."/>
            <person name="Goodwin L."/>
            <person name="Pitluck S."/>
            <person name="Pati A."/>
            <person name="Mavromatis K."/>
            <person name="Chen A."/>
            <person name="Palaniappan K."/>
            <person name="D'haeseleer P."/>
            <person name="Chain P."/>
            <person name="Bristow J."/>
            <person name="Eisen J.A."/>
            <person name="Markowitz V."/>
            <person name="Hugenholtz P."/>
            <person name="Goker M."/>
            <person name="Pukall R."/>
            <person name="Klenk H.P."/>
            <person name="Kyrpides N.C."/>
        </authorList>
    </citation>
    <scope>NUCLEOTIDE SEQUENCE [LARGE SCALE GENOMIC DNA]</scope>
    <source>
        <strain evidence="2">ATCC 51767 / DSM 10542 / NCFB 3025 / ST-74</strain>
    </source>
</reference>
<dbReference type="HOGENOM" id="CLU_077332_2_0_11"/>
<dbReference type="Pfam" id="PF16264">
    <property type="entry name" value="SatD"/>
    <property type="match status" value="1"/>
</dbReference>
<gene>
    <name evidence="1" type="ordered locus">Sked_24060</name>
</gene>
<keyword evidence="2" id="KW-1185">Reference proteome</keyword>
<sequence length="213" mass="22748">MTTQTGLIADIVKSRDLTDRSAAQAAIFDAFAQAETLDAPVSPVWSTVGDEFQLVLPTVGAAVRTTAVVRLALPDGVDLRFGLGLGETWDVDSRGASPIQDGPGWWAARRAIDEAHRRQDTGSPYLRSWFVDGTEPPAPTVERMVDAHLLLRDMTVSAMNPRQRRIALGTLMGRTQAELAAAEGITQSAVSQNLARSGAGALVASIDLLRDLS</sequence>
<evidence type="ECO:0008006" key="3">
    <source>
        <dbReference type="Google" id="ProtNLM"/>
    </source>
</evidence>
<dbReference type="InterPro" id="IPR013324">
    <property type="entry name" value="RNA_pol_sigma_r3/r4-like"/>
</dbReference>
<protein>
    <recommendedName>
        <fullName evidence="3">SatD family protein</fullName>
    </recommendedName>
</protein>
<dbReference type="InterPro" id="IPR032580">
    <property type="entry name" value="SatD"/>
</dbReference>
<dbReference type="OrthoDB" id="4711815at2"/>
<evidence type="ECO:0000313" key="2">
    <source>
        <dbReference type="Proteomes" id="UP000000322"/>
    </source>
</evidence>